<accession>A0A077WI41</accession>
<dbReference type="OrthoDB" id="10259681at2759"/>
<dbReference type="PANTHER" id="PTHR21011:SF1">
    <property type="entry name" value="SMALL RIBOSOMAL SUBUNIT PROTEIN BS6M"/>
    <property type="match status" value="1"/>
</dbReference>
<dbReference type="CDD" id="cd15465">
    <property type="entry name" value="bS6_mito"/>
    <property type="match status" value="1"/>
</dbReference>
<name>A0A077WI41_9FUNG</name>
<dbReference type="InterPro" id="IPR035980">
    <property type="entry name" value="Ribosomal_bS6_sf"/>
</dbReference>
<evidence type="ECO:0008006" key="3">
    <source>
        <dbReference type="Google" id="ProtNLM"/>
    </source>
</evidence>
<gene>
    <name evidence="2" type="ORF">LRAMOSA09503</name>
</gene>
<protein>
    <recommendedName>
        <fullName evidence="3">30S ribosomal protein S6</fullName>
    </recommendedName>
</protein>
<organism evidence="2">
    <name type="scientific">Lichtheimia ramosa</name>
    <dbReference type="NCBI Taxonomy" id="688394"/>
    <lineage>
        <taxon>Eukaryota</taxon>
        <taxon>Fungi</taxon>
        <taxon>Fungi incertae sedis</taxon>
        <taxon>Mucoromycota</taxon>
        <taxon>Mucoromycotina</taxon>
        <taxon>Mucoromycetes</taxon>
        <taxon>Mucorales</taxon>
        <taxon>Lichtheimiaceae</taxon>
        <taxon>Lichtheimia</taxon>
    </lineage>
</organism>
<dbReference type="NCBIfam" id="TIGR00166">
    <property type="entry name" value="S6"/>
    <property type="match status" value="1"/>
</dbReference>
<dbReference type="GO" id="GO:0070181">
    <property type="term" value="F:small ribosomal subunit rRNA binding"/>
    <property type="evidence" value="ECO:0007669"/>
    <property type="project" value="TreeGrafter"/>
</dbReference>
<dbReference type="HAMAP" id="MF_00360">
    <property type="entry name" value="Ribosomal_bS6"/>
    <property type="match status" value="1"/>
</dbReference>
<dbReference type="GO" id="GO:0005763">
    <property type="term" value="C:mitochondrial small ribosomal subunit"/>
    <property type="evidence" value="ECO:0007669"/>
    <property type="project" value="TreeGrafter"/>
</dbReference>
<dbReference type="AlphaFoldDB" id="A0A077WI41"/>
<dbReference type="EMBL" id="LK023322">
    <property type="protein sequence ID" value="CDS06980.1"/>
    <property type="molecule type" value="Genomic_DNA"/>
</dbReference>
<proteinExistence type="inferred from homology"/>
<dbReference type="Gene3D" id="3.30.70.60">
    <property type="match status" value="1"/>
</dbReference>
<dbReference type="Pfam" id="PF01250">
    <property type="entry name" value="Ribosomal_S6"/>
    <property type="match status" value="1"/>
</dbReference>
<dbReference type="PANTHER" id="PTHR21011">
    <property type="entry name" value="MITOCHONDRIAL 28S RIBOSOMAL PROTEIN S6"/>
    <property type="match status" value="1"/>
</dbReference>
<evidence type="ECO:0000313" key="2">
    <source>
        <dbReference type="EMBL" id="CDS06980.1"/>
    </source>
</evidence>
<dbReference type="InterPro" id="IPR000529">
    <property type="entry name" value="Ribosomal_bS6"/>
</dbReference>
<dbReference type="InterPro" id="IPR014717">
    <property type="entry name" value="Transl_elong_EF1B/ribsomal_bS6"/>
</dbReference>
<reference evidence="2" key="1">
    <citation type="journal article" date="2014" name="Genome Announc.">
        <title>De novo whole-genome sequence and genome annotation of Lichtheimia ramosa.</title>
        <authorList>
            <person name="Linde J."/>
            <person name="Schwartze V."/>
            <person name="Binder U."/>
            <person name="Lass-Florl C."/>
            <person name="Voigt K."/>
            <person name="Horn F."/>
        </authorList>
    </citation>
    <scope>NUCLEOTIDE SEQUENCE</scope>
    <source>
        <strain evidence="2">JMRC FSU:6197</strain>
    </source>
</reference>
<dbReference type="SUPFAM" id="SSF54995">
    <property type="entry name" value="Ribosomal protein S6"/>
    <property type="match status" value="1"/>
</dbReference>
<dbReference type="GO" id="GO:0003735">
    <property type="term" value="F:structural constituent of ribosome"/>
    <property type="evidence" value="ECO:0007669"/>
    <property type="project" value="InterPro"/>
</dbReference>
<comment type="similarity">
    <text evidence="1">Belongs to the bacterial ribosomal protein bS6 family.</text>
</comment>
<evidence type="ECO:0000256" key="1">
    <source>
        <dbReference type="ARBA" id="ARBA00009512"/>
    </source>
</evidence>
<dbReference type="GO" id="GO:0006412">
    <property type="term" value="P:translation"/>
    <property type="evidence" value="ECO:0007669"/>
    <property type="project" value="InterPro"/>
</dbReference>
<dbReference type="InterPro" id="IPR020814">
    <property type="entry name" value="Ribosomal_S6_plastid/chlpt"/>
</dbReference>
<sequence>MPFYELVCITRSHLAQGNLKDLIRTSATQILEKGGVVRGFDNWGDRPLPHRIKRHQEYFNEGQYWLMHFDANPLIVQELGKKLLVDSRVLRHTFVKLGDKLETVVARPDKTQ</sequence>